<dbReference type="PROSITE" id="PS51526">
    <property type="entry name" value="RFX_DBD"/>
    <property type="match status" value="1"/>
</dbReference>
<feature type="compositionally biased region" description="Polar residues" evidence="2">
    <location>
        <begin position="47"/>
        <end position="57"/>
    </location>
</feature>
<feature type="compositionally biased region" description="Acidic residues" evidence="2">
    <location>
        <begin position="276"/>
        <end position="286"/>
    </location>
</feature>
<gene>
    <name evidence="4" type="ORF">EXIGLDRAFT_600153</name>
</gene>
<name>A0A165QSU5_EXIGL</name>
<evidence type="ECO:0000256" key="2">
    <source>
        <dbReference type="SAM" id="MobiDB-lite"/>
    </source>
</evidence>
<feature type="region of interest" description="Disordered" evidence="2">
    <location>
        <begin position="258"/>
        <end position="330"/>
    </location>
</feature>
<dbReference type="InParanoid" id="A0A165QSU5"/>
<dbReference type="InterPro" id="IPR039779">
    <property type="entry name" value="RFX-like"/>
</dbReference>
<evidence type="ECO:0000259" key="3">
    <source>
        <dbReference type="PROSITE" id="PS51526"/>
    </source>
</evidence>
<evidence type="ECO:0000313" key="5">
    <source>
        <dbReference type="Proteomes" id="UP000077266"/>
    </source>
</evidence>
<dbReference type="AlphaFoldDB" id="A0A165QSU5"/>
<feature type="compositionally biased region" description="Polar residues" evidence="2">
    <location>
        <begin position="315"/>
        <end position="330"/>
    </location>
</feature>
<dbReference type="InterPro" id="IPR036390">
    <property type="entry name" value="WH_DNA-bd_sf"/>
</dbReference>
<proteinExistence type="predicted"/>
<feature type="compositionally biased region" description="Low complexity" evidence="2">
    <location>
        <begin position="35"/>
        <end position="46"/>
    </location>
</feature>
<feature type="domain" description="RFX-type winged-helix" evidence="3">
    <location>
        <begin position="168"/>
        <end position="243"/>
    </location>
</feature>
<evidence type="ECO:0000313" key="4">
    <source>
        <dbReference type="EMBL" id="KZW04023.1"/>
    </source>
</evidence>
<dbReference type="InterPro" id="IPR057321">
    <property type="entry name" value="RFX1-4/6/8-like_BCD"/>
</dbReference>
<dbReference type="OrthoDB" id="10056949at2759"/>
<evidence type="ECO:0000256" key="1">
    <source>
        <dbReference type="ARBA" id="ARBA00023125"/>
    </source>
</evidence>
<sequence length="803" mass="87984">MHQSGHVGVALGGDQLYLAHARPANSIPATHTRHSSTSTSYSLPSTGITSPADSPPQSGAPGGLKSLPARMSHIRARAATSPYPRDHADSVHSSSSETDEIAMFLSSQAQPDYHSTAIYAQQTHIQHDPSQQFGRMSLRLDHGLEQLAANVRSATTTSASDRAKQIFVQAWLNANYATYPDGNVPRQGLYMSYRRVCDQYGIPHINTATLGKAIRLCFPTIKTRRLGVRGNSKYHYCGIRPSTAAEAEWLQDYVRKSNNNKSQADASRNHKSGDEGGSDDEDENESSEGGGPPTKRASLTINGGKGLEHMDPSDKTPTAKSILSSAQASRPANAFINPRIRRSVGPELALGQAPHPTVATAAPATYLTHPVLSVRNLPNFPSIDEAVATSSSPHAMAAREVWGWFENHLDQLLDSIRSYRFDQFEMHLRTFWQNLTGEYREVVHAPAIAGLMAKADAILYDEILETLRSQILTPIPPQSLTSLRQLADKMEKILMVALENYGNTFIEPKVELGARFGHLVLRFLDIFQVTQALHTVLTNPKQVQEMRRSWQLVDFDSVRNQSALVCNCRQEDLAQLLEVDFIAMLDGVATSSEPVRDVMAWADECCERLMANRASLSGSEDRSTMSSRSVLIRWGYVTSQIMRDLTIRSDPTFGAFQILKLFLDDWIALNVLRSVALSTNSVAASVEPPMPQQFFQMSPMAGQEFTTSMDTQRGLMQPTSSSMLAALNSDFPQGSLDGTNGFGTSFTTQMSYVDASQAGMGFQDFVQAPGAPFDFAHDLGLGGTRVVDGERDLADDTTQDPVI</sequence>
<dbReference type="PANTHER" id="PTHR12619:SF5">
    <property type="entry name" value="TRANSCRIPTION FACTOR RFX4"/>
    <property type="match status" value="1"/>
</dbReference>
<keyword evidence="5" id="KW-1185">Reference proteome</keyword>
<feature type="region of interest" description="Disordered" evidence="2">
    <location>
        <begin position="27"/>
        <end position="67"/>
    </location>
</feature>
<dbReference type="GO" id="GO:0000981">
    <property type="term" value="F:DNA-binding transcription factor activity, RNA polymerase II-specific"/>
    <property type="evidence" value="ECO:0007669"/>
    <property type="project" value="TreeGrafter"/>
</dbReference>
<dbReference type="STRING" id="1314781.A0A165QSU5"/>
<keyword evidence="1" id="KW-0238">DNA-binding</keyword>
<dbReference type="PANTHER" id="PTHR12619">
    <property type="entry name" value="RFX TRANSCRIPTION FACTOR FAMILY"/>
    <property type="match status" value="1"/>
</dbReference>
<dbReference type="InterPro" id="IPR003150">
    <property type="entry name" value="DNA-bd_RFX"/>
</dbReference>
<dbReference type="GO" id="GO:0000978">
    <property type="term" value="F:RNA polymerase II cis-regulatory region sequence-specific DNA binding"/>
    <property type="evidence" value="ECO:0007669"/>
    <property type="project" value="TreeGrafter"/>
</dbReference>
<organism evidence="4 5">
    <name type="scientific">Exidia glandulosa HHB12029</name>
    <dbReference type="NCBI Taxonomy" id="1314781"/>
    <lineage>
        <taxon>Eukaryota</taxon>
        <taxon>Fungi</taxon>
        <taxon>Dikarya</taxon>
        <taxon>Basidiomycota</taxon>
        <taxon>Agaricomycotina</taxon>
        <taxon>Agaricomycetes</taxon>
        <taxon>Auriculariales</taxon>
        <taxon>Exidiaceae</taxon>
        <taxon>Exidia</taxon>
    </lineage>
</organism>
<dbReference type="FunCoup" id="A0A165QSU5">
    <property type="interactions" value="422"/>
</dbReference>
<dbReference type="Pfam" id="PF25340">
    <property type="entry name" value="BCD_RFX"/>
    <property type="match status" value="1"/>
</dbReference>
<dbReference type="Gene3D" id="1.10.10.10">
    <property type="entry name" value="Winged helix-like DNA-binding domain superfamily/Winged helix DNA-binding domain"/>
    <property type="match status" value="1"/>
</dbReference>
<dbReference type="SUPFAM" id="SSF46785">
    <property type="entry name" value="Winged helix' DNA-binding domain"/>
    <property type="match status" value="1"/>
</dbReference>
<dbReference type="EMBL" id="KV425882">
    <property type="protein sequence ID" value="KZW04023.1"/>
    <property type="molecule type" value="Genomic_DNA"/>
</dbReference>
<reference evidence="4 5" key="1">
    <citation type="journal article" date="2016" name="Mol. Biol. Evol.">
        <title>Comparative Genomics of Early-Diverging Mushroom-Forming Fungi Provides Insights into the Origins of Lignocellulose Decay Capabilities.</title>
        <authorList>
            <person name="Nagy L.G."/>
            <person name="Riley R."/>
            <person name="Tritt A."/>
            <person name="Adam C."/>
            <person name="Daum C."/>
            <person name="Floudas D."/>
            <person name="Sun H."/>
            <person name="Yadav J.S."/>
            <person name="Pangilinan J."/>
            <person name="Larsson K.H."/>
            <person name="Matsuura K."/>
            <person name="Barry K."/>
            <person name="Labutti K."/>
            <person name="Kuo R."/>
            <person name="Ohm R.A."/>
            <person name="Bhattacharya S.S."/>
            <person name="Shirouzu T."/>
            <person name="Yoshinaga Y."/>
            <person name="Martin F.M."/>
            <person name="Grigoriev I.V."/>
            <person name="Hibbett D.S."/>
        </authorList>
    </citation>
    <scope>NUCLEOTIDE SEQUENCE [LARGE SCALE GENOMIC DNA]</scope>
    <source>
        <strain evidence="4 5">HHB12029</strain>
    </source>
</reference>
<dbReference type="Proteomes" id="UP000077266">
    <property type="component" value="Unassembled WGS sequence"/>
</dbReference>
<accession>A0A165QSU5</accession>
<dbReference type="Pfam" id="PF02257">
    <property type="entry name" value="RFX_DNA_binding"/>
    <property type="match status" value="1"/>
</dbReference>
<dbReference type="InterPro" id="IPR036388">
    <property type="entry name" value="WH-like_DNA-bd_sf"/>
</dbReference>
<protein>
    <recommendedName>
        <fullName evidence="3">RFX-type winged-helix domain-containing protein</fullName>
    </recommendedName>
</protein>